<proteinExistence type="predicted"/>
<reference evidence="3" key="1">
    <citation type="submission" date="2015-09" db="EMBL/GenBank/DDBJ databases">
        <authorList>
            <consortium name="Pathogen Informatics"/>
        </authorList>
    </citation>
    <scope>NUCLEOTIDE SEQUENCE [LARGE SCALE GENOMIC DNA]</scope>
    <source>
        <strain evidence="3">Lake Konstanz</strain>
    </source>
</reference>
<feature type="compositionally biased region" description="Low complexity" evidence="1">
    <location>
        <begin position="399"/>
        <end position="415"/>
    </location>
</feature>
<evidence type="ECO:0000256" key="1">
    <source>
        <dbReference type="SAM" id="MobiDB-lite"/>
    </source>
</evidence>
<dbReference type="VEuPathDB" id="TriTrypDB:BSAL_56550"/>
<evidence type="ECO:0000313" key="2">
    <source>
        <dbReference type="EMBL" id="CUE81128.1"/>
    </source>
</evidence>
<evidence type="ECO:0000313" key="3">
    <source>
        <dbReference type="Proteomes" id="UP000051952"/>
    </source>
</evidence>
<feature type="region of interest" description="Disordered" evidence="1">
    <location>
        <begin position="178"/>
        <end position="229"/>
    </location>
</feature>
<gene>
    <name evidence="2" type="ORF">BSAL_56550</name>
</gene>
<feature type="compositionally biased region" description="Polar residues" evidence="1">
    <location>
        <begin position="184"/>
        <end position="195"/>
    </location>
</feature>
<feature type="region of interest" description="Disordered" evidence="1">
    <location>
        <begin position="464"/>
        <end position="504"/>
    </location>
</feature>
<accession>A0A0S4INA5</accession>
<protein>
    <submittedName>
        <fullName evidence="2">Uncharacterized protein</fullName>
    </submittedName>
</protein>
<feature type="compositionally biased region" description="Polar residues" evidence="1">
    <location>
        <begin position="471"/>
        <end position="486"/>
    </location>
</feature>
<sequence length="536" mass="57879">MTSSLEVSKTVVLRSRELLMKIPNARLLNKEEFVSVCLNATKRFLHDRRRASPRAGGGGGSSTTSSPRTGSGGGGGVNTFGSPREEYMLVKLLEAEVDRRVGAFASAGYRAVASRIPHDDDGTSPIATMDEAAPSEGEIYAAPPPLSPRVVKELSFRHLNNNNNTNSSRNQEPFLRYDEEQQQHSRPLASSNSAATPYGRRLHNNNNYGRGGEANKHSTSAATPPSSSTTVLHPIQVSAVQFVKRILDPVYCKGMMTKQEYTDAVLSITAEGFSLAQRRALDLAPRSVNAELNNDDNDDEHESTAAALGTLSSEFAGVLQEYADSVSFHYTSRFDAAREAADAVAHEALRTTHAVSVRPHHRRRSSSRSPSSQKASDAVVTTHGQHVQRLHDGGEATKTAATRHAAISSTSSSHANHSKRRSGSLGAASTNSSNHRIGVDEDEAAFDAQVEHIRNLLAGSLGSGAAVRESGLSTTTADKPLTTTETSNKEDSEELSPSSMRRRRKQVLESELKLLTVEMNTLAQRAYKVRDELASI</sequence>
<organism evidence="2 3">
    <name type="scientific">Bodo saltans</name>
    <name type="common">Flagellated protozoan</name>
    <dbReference type="NCBI Taxonomy" id="75058"/>
    <lineage>
        <taxon>Eukaryota</taxon>
        <taxon>Discoba</taxon>
        <taxon>Euglenozoa</taxon>
        <taxon>Kinetoplastea</taxon>
        <taxon>Metakinetoplastina</taxon>
        <taxon>Eubodonida</taxon>
        <taxon>Bodonidae</taxon>
        <taxon>Bodo</taxon>
    </lineage>
</organism>
<feature type="region of interest" description="Disordered" evidence="1">
    <location>
        <begin position="351"/>
        <end position="435"/>
    </location>
</feature>
<feature type="region of interest" description="Disordered" evidence="1">
    <location>
        <begin position="48"/>
        <end position="80"/>
    </location>
</feature>
<feature type="compositionally biased region" description="Low complexity" evidence="1">
    <location>
        <begin position="218"/>
        <end position="229"/>
    </location>
</feature>
<name>A0A0S4INA5_BODSA</name>
<dbReference type="EMBL" id="CYKH01000199">
    <property type="protein sequence ID" value="CUE81128.1"/>
    <property type="molecule type" value="Genomic_DNA"/>
</dbReference>
<dbReference type="AlphaFoldDB" id="A0A0S4INA5"/>
<dbReference type="Proteomes" id="UP000051952">
    <property type="component" value="Unassembled WGS sequence"/>
</dbReference>
<keyword evidence="3" id="KW-1185">Reference proteome</keyword>